<dbReference type="EnsemblPlants" id="AET5Gv21134800.4">
    <property type="protein sequence ID" value="AET5Gv21134800.4"/>
    <property type="gene ID" value="AET5Gv21134800"/>
</dbReference>
<reference evidence="3" key="2">
    <citation type="journal article" date="2017" name="Nat. Plants">
        <title>The Aegilops tauschii genome reveals multiple impacts of transposons.</title>
        <authorList>
            <person name="Zhao G."/>
            <person name="Zou C."/>
            <person name="Li K."/>
            <person name="Wang K."/>
            <person name="Li T."/>
            <person name="Gao L."/>
            <person name="Zhang X."/>
            <person name="Wang H."/>
            <person name="Yang Z."/>
            <person name="Liu X."/>
            <person name="Jiang W."/>
            <person name="Mao L."/>
            <person name="Kong X."/>
            <person name="Jiao Y."/>
            <person name="Jia J."/>
        </authorList>
    </citation>
    <scope>NUCLEOTIDE SEQUENCE [LARGE SCALE GENOMIC DNA]</scope>
    <source>
        <strain evidence="3">cv. AL8/78</strain>
    </source>
</reference>
<reference evidence="3" key="1">
    <citation type="journal article" date="2014" name="Science">
        <title>Ancient hybridizations among the ancestral genomes of bread wheat.</title>
        <authorList>
            <consortium name="International Wheat Genome Sequencing Consortium,"/>
            <person name="Marcussen T."/>
            <person name="Sandve S.R."/>
            <person name="Heier L."/>
            <person name="Spannagl M."/>
            <person name="Pfeifer M."/>
            <person name="Jakobsen K.S."/>
            <person name="Wulff B.B."/>
            <person name="Steuernagel B."/>
            <person name="Mayer K.F."/>
            <person name="Olsen O.A."/>
        </authorList>
    </citation>
    <scope>NUCLEOTIDE SEQUENCE [LARGE SCALE GENOMIC DNA]</scope>
    <source>
        <strain evidence="3">cv. AL8/78</strain>
    </source>
</reference>
<dbReference type="AlphaFoldDB" id="A0A453MBR9"/>
<feature type="compositionally biased region" description="Basic residues" evidence="1">
    <location>
        <begin position="39"/>
        <end position="52"/>
    </location>
</feature>
<sequence>MCSSAAAPGQEQASQGGGRLQACLRGARVPDGQGAPAGLRRRAGHGLLRRVPRPCEGRHHALRPHPAPRQRQEDAGVVRGSVRTAAAQQGPWLRRKAAGRRQEEAALTDDAGAAGGAEPAAGRVQGHRRLPASQRCRRAQAPVLPALRPVRPAALPGLPARPAPAVVRRVPAVRGGGGARRGPRPPELVHKRQLRVAGVPGQDRAGARREDEPPLVIYDVLTGSQQSAPINSLFSLSF</sequence>
<organism evidence="2 3">
    <name type="scientific">Aegilops tauschii subsp. strangulata</name>
    <name type="common">Goatgrass</name>
    <dbReference type="NCBI Taxonomy" id="200361"/>
    <lineage>
        <taxon>Eukaryota</taxon>
        <taxon>Viridiplantae</taxon>
        <taxon>Streptophyta</taxon>
        <taxon>Embryophyta</taxon>
        <taxon>Tracheophyta</taxon>
        <taxon>Spermatophyta</taxon>
        <taxon>Magnoliopsida</taxon>
        <taxon>Liliopsida</taxon>
        <taxon>Poales</taxon>
        <taxon>Poaceae</taxon>
        <taxon>BOP clade</taxon>
        <taxon>Pooideae</taxon>
        <taxon>Triticodae</taxon>
        <taxon>Triticeae</taxon>
        <taxon>Triticinae</taxon>
        <taxon>Aegilops</taxon>
    </lineage>
</organism>
<protein>
    <submittedName>
        <fullName evidence="2">Uncharacterized protein</fullName>
    </submittedName>
</protein>
<evidence type="ECO:0000313" key="3">
    <source>
        <dbReference type="Proteomes" id="UP000015105"/>
    </source>
</evidence>
<dbReference type="Gramene" id="AET5Gv21134800.4">
    <property type="protein sequence ID" value="AET5Gv21134800.4"/>
    <property type="gene ID" value="AET5Gv21134800"/>
</dbReference>
<reference evidence="2" key="3">
    <citation type="journal article" date="2017" name="Nature">
        <title>Genome sequence of the progenitor of the wheat D genome Aegilops tauschii.</title>
        <authorList>
            <person name="Luo M.C."/>
            <person name="Gu Y.Q."/>
            <person name="Puiu D."/>
            <person name="Wang H."/>
            <person name="Twardziok S.O."/>
            <person name="Deal K.R."/>
            <person name="Huo N."/>
            <person name="Zhu T."/>
            <person name="Wang L."/>
            <person name="Wang Y."/>
            <person name="McGuire P.E."/>
            <person name="Liu S."/>
            <person name="Long H."/>
            <person name="Ramasamy R.K."/>
            <person name="Rodriguez J.C."/>
            <person name="Van S.L."/>
            <person name="Yuan L."/>
            <person name="Wang Z."/>
            <person name="Xia Z."/>
            <person name="Xiao L."/>
            <person name="Anderson O.D."/>
            <person name="Ouyang S."/>
            <person name="Liang Y."/>
            <person name="Zimin A.V."/>
            <person name="Pertea G."/>
            <person name="Qi P."/>
            <person name="Bennetzen J.L."/>
            <person name="Dai X."/>
            <person name="Dawson M.W."/>
            <person name="Muller H.G."/>
            <person name="Kugler K."/>
            <person name="Rivarola-Duarte L."/>
            <person name="Spannagl M."/>
            <person name="Mayer K.F.X."/>
            <person name="Lu F.H."/>
            <person name="Bevan M.W."/>
            <person name="Leroy P."/>
            <person name="Li P."/>
            <person name="You F.M."/>
            <person name="Sun Q."/>
            <person name="Liu Z."/>
            <person name="Lyons E."/>
            <person name="Wicker T."/>
            <person name="Salzberg S.L."/>
            <person name="Devos K.M."/>
            <person name="Dvorak J."/>
        </authorList>
    </citation>
    <scope>NUCLEOTIDE SEQUENCE [LARGE SCALE GENOMIC DNA]</scope>
    <source>
        <strain evidence="2">cv. AL8/78</strain>
    </source>
</reference>
<feature type="compositionally biased region" description="Low complexity" evidence="1">
    <location>
        <begin position="108"/>
        <end position="122"/>
    </location>
</feature>
<feature type="compositionally biased region" description="Basic residues" evidence="1">
    <location>
        <begin position="125"/>
        <end position="136"/>
    </location>
</feature>
<reference evidence="2" key="4">
    <citation type="submission" date="2019-03" db="UniProtKB">
        <authorList>
            <consortium name="EnsemblPlants"/>
        </authorList>
    </citation>
    <scope>IDENTIFICATION</scope>
</reference>
<feature type="region of interest" description="Disordered" evidence="1">
    <location>
        <begin position="24"/>
        <end position="136"/>
    </location>
</feature>
<dbReference type="Proteomes" id="UP000015105">
    <property type="component" value="Chromosome 5D"/>
</dbReference>
<reference evidence="2" key="5">
    <citation type="journal article" date="2021" name="G3 (Bethesda)">
        <title>Aegilops tauschii genome assembly Aet v5.0 features greater sequence contiguity and improved annotation.</title>
        <authorList>
            <person name="Wang L."/>
            <person name="Zhu T."/>
            <person name="Rodriguez J.C."/>
            <person name="Deal K.R."/>
            <person name="Dubcovsky J."/>
            <person name="McGuire P.E."/>
            <person name="Lux T."/>
            <person name="Spannagl M."/>
            <person name="Mayer K.F.X."/>
            <person name="Baldrich P."/>
            <person name="Meyers B.C."/>
            <person name="Huo N."/>
            <person name="Gu Y.Q."/>
            <person name="Zhou H."/>
            <person name="Devos K.M."/>
            <person name="Bennetzen J.L."/>
            <person name="Unver T."/>
            <person name="Budak H."/>
            <person name="Gulick P.J."/>
            <person name="Galiba G."/>
            <person name="Kalapos B."/>
            <person name="Nelson D.R."/>
            <person name="Li P."/>
            <person name="You F.M."/>
            <person name="Luo M.C."/>
            <person name="Dvorak J."/>
        </authorList>
    </citation>
    <scope>NUCLEOTIDE SEQUENCE [LARGE SCALE GENOMIC DNA]</scope>
    <source>
        <strain evidence="2">cv. AL8/78</strain>
    </source>
</reference>
<name>A0A453MBR9_AEGTS</name>
<evidence type="ECO:0000313" key="2">
    <source>
        <dbReference type="EnsemblPlants" id="AET5Gv21134800.4"/>
    </source>
</evidence>
<proteinExistence type="predicted"/>
<keyword evidence="3" id="KW-1185">Reference proteome</keyword>
<evidence type="ECO:0000256" key="1">
    <source>
        <dbReference type="SAM" id="MobiDB-lite"/>
    </source>
</evidence>
<accession>A0A453MBR9</accession>